<dbReference type="InterPro" id="IPR031310">
    <property type="entry name" value="Ribosomal_uL5_N"/>
</dbReference>
<keyword evidence="3 5" id="KW-0687">Ribonucleoprotein</keyword>
<name>A0A1F4UQK7_UNCKA</name>
<dbReference type="Proteomes" id="UP000176608">
    <property type="component" value="Unassembled WGS sequence"/>
</dbReference>
<comment type="similarity">
    <text evidence="1 5 6">Belongs to the universal ribosomal protein uL5 family.</text>
</comment>
<dbReference type="GO" id="GO:0000049">
    <property type="term" value="F:tRNA binding"/>
    <property type="evidence" value="ECO:0007669"/>
    <property type="project" value="UniProtKB-UniRule"/>
</dbReference>
<dbReference type="GO" id="GO:1990904">
    <property type="term" value="C:ribonucleoprotein complex"/>
    <property type="evidence" value="ECO:0007669"/>
    <property type="project" value="UniProtKB-KW"/>
</dbReference>
<dbReference type="SUPFAM" id="SSF55282">
    <property type="entry name" value="RL5-like"/>
    <property type="match status" value="1"/>
</dbReference>
<keyword evidence="5" id="KW-0699">rRNA-binding</keyword>
<dbReference type="GO" id="GO:0006412">
    <property type="term" value="P:translation"/>
    <property type="evidence" value="ECO:0007669"/>
    <property type="project" value="UniProtKB-UniRule"/>
</dbReference>
<proteinExistence type="inferred from homology"/>
<sequence>MSVLQEKYKKEVIPALMKELKLSNIMEVPAIKKVVVNAGVGNFKDSKEALEYFREELSQIAGQRPSGRKIKKSESGFKARQGDMVGYAVTLRGQHMWAFLEKLINIVLPRVRDFRGLSRKAFDQSGNYSLGLSEHTIFPEVNPNTTKGIRHLQVTIVTNAKDKEKSEKLLSLMGVPFTKA</sequence>
<dbReference type="EMBL" id="MEVA01000016">
    <property type="protein sequence ID" value="OGC47257.1"/>
    <property type="molecule type" value="Genomic_DNA"/>
</dbReference>
<dbReference type="AlphaFoldDB" id="A0A1F4UQK7"/>
<evidence type="ECO:0000256" key="1">
    <source>
        <dbReference type="ARBA" id="ARBA00008553"/>
    </source>
</evidence>
<evidence type="ECO:0000259" key="8">
    <source>
        <dbReference type="Pfam" id="PF00673"/>
    </source>
</evidence>
<evidence type="ECO:0000256" key="3">
    <source>
        <dbReference type="ARBA" id="ARBA00023274"/>
    </source>
</evidence>
<evidence type="ECO:0000313" key="10">
    <source>
        <dbReference type="Proteomes" id="UP000176608"/>
    </source>
</evidence>
<reference evidence="9 10" key="1">
    <citation type="journal article" date="2016" name="Nat. Commun.">
        <title>Thousands of microbial genomes shed light on interconnected biogeochemical processes in an aquifer system.</title>
        <authorList>
            <person name="Anantharaman K."/>
            <person name="Brown C.T."/>
            <person name="Hug L.A."/>
            <person name="Sharon I."/>
            <person name="Castelle C.J."/>
            <person name="Probst A.J."/>
            <person name="Thomas B.C."/>
            <person name="Singh A."/>
            <person name="Wilkins M.J."/>
            <person name="Karaoz U."/>
            <person name="Brodie E.L."/>
            <person name="Williams K.H."/>
            <person name="Hubbard S.S."/>
            <person name="Banfield J.F."/>
        </authorList>
    </citation>
    <scope>NUCLEOTIDE SEQUENCE [LARGE SCALE GENOMIC DNA]</scope>
</reference>
<evidence type="ECO:0000256" key="4">
    <source>
        <dbReference type="ARBA" id="ARBA00035245"/>
    </source>
</evidence>
<evidence type="ECO:0000313" key="9">
    <source>
        <dbReference type="EMBL" id="OGC47257.1"/>
    </source>
</evidence>
<dbReference type="Gene3D" id="3.30.1440.10">
    <property type="match status" value="1"/>
</dbReference>
<dbReference type="STRING" id="1802617.A2886_01245"/>
<dbReference type="Pfam" id="PF00673">
    <property type="entry name" value="Ribosomal_L5_C"/>
    <property type="match status" value="1"/>
</dbReference>
<dbReference type="FunFam" id="3.30.1440.10:FF:000001">
    <property type="entry name" value="50S ribosomal protein L5"/>
    <property type="match status" value="1"/>
</dbReference>
<keyword evidence="5" id="KW-0820">tRNA-binding</keyword>
<dbReference type="GO" id="GO:0019843">
    <property type="term" value="F:rRNA binding"/>
    <property type="evidence" value="ECO:0007669"/>
    <property type="project" value="UniProtKB-UniRule"/>
</dbReference>
<dbReference type="InterPro" id="IPR020930">
    <property type="entry name" value="Ribosomal_uL5_bac-type"/>
</dbReference>
<evidence type="ECO:0000256" key="5">
    <source>
        <dbReference type="HAMAP-Rule" id="MF_01333"/>
    </source>
</evidence>
<dbReference type="Pfam" id="PF00281">
    <property type="entry name" value="Ribosomal_L5"/>
    <property type="match status" value="1"/>
</dbReference>
<keyword evidence="2 5" id="KW-0689">Ribosomal protein</keyword>
<dbReference type="GO" id="GO:0005840">
    <property type="term" value="C:ribosome"/>
    <property type="evidence" value="ECO:0007669"/>
    <property type="project" value="UniProtKB-KW"/>
</dbReference>
<evidence type="ECO:0000256" key="6">
    <source>
        <dbReference type="RuleBase" id="RU003930"/>
    </source>
</evidence>
<gene>
    <name evidence="5" type="primary">rplE</name>
    <name evidence="9" type="ORF">A2886_01245</name>
</gene>
<protein>
    <recommendedName>
        <fullName evidence="4 5">Large ribosomal subunit protein uL5</fullName>
    </recommendedName>
</protein>
<dbReference type="HAMAP" id="MF_01333_B">
    <property type="entry name" value="Ribosomal_uL5_B"/>
    <property type="match status" value="1"/>
</dbReference>
<accession>A0A1F4UQK7</accession>
<comment type="subunit">
    <text evidence="5">Part of the 50S ribosomal subunit; part of the 5S rRNA/L5/L18/L25 subcomplex. Contacts the 5S rRNA and the P site tRNA. Forms a bridge to the 30S subunit in the 70S ribosome.</text>
</comment>
<evidence type="ECO:0000256" key="2">
    <source>
        <dbReference type="ARBA" id="ARBA00022980"/>
    </source>
</evidence>
<evidence type="ECO:0000259" key="7">
    <source>
        <dbReference type="Pfam" id="PF00281"/>
    </source>
</evidence>
<dbReference type="PANTHER" id="PTHR11994">
    <property type="entry name" value="60S RIBOSOMAL PROTEIN L11-RELATED"/>
    <property type="match status" value="1"/>
</dbReference>
<comment type="function">
    <text evidence="5">This is 1 of the proteins that bind and probably mediate the attachment of the 5S RNA into the large ribosomal subunit, where it forms part of the central protuberance. In the 70S ribosome it contacts protein S13 of the 30S subunit (bridge B1b), connecting the 2 subunits; this bridge is implicated in subunit movement. Contacts the P site tRNA; the 5S rRNA and some of its associated proteins might help stabilize positioning of ribosome-bound tRNAs.</text>
</comment>
<dbReference type="InterPro" id="IPR022803">
    <property type="entry name" value="Ribosomal_uL5_dom_sf"/>
</dbReference>
<feature type="domain" description="Large ribosomal subunit protein uL5 N-terminal" evidence="7">
    <location>
        <begin position="24"/>
        <end position="80"/>
    </location>
</feature>
<organism evidence="9 10">
    <name type="scientific">candidate division WWE3 bacterium RIFCSPHIGHO2_01_FULL_42_13</name>
    <dbReference type="NCBI Taxonomy" id="1802617"/>
    <lineage>
        <taxon>Bacteria</taxon>
        <taxon>Katanobacteria</taxon>
    </lineage>
</organism>
<dbReference type="NCBIfam" id="NF000585">
    <property type="entry name" value="PRK00010.1"/>
    <property type="match status" value="1"/>
</dbReference>
<feature type="domain" description="Large ribosomal subunit protein uL5 C-terminal" evidence="8">
    <location>
        <begin position="85"/>
        <end position="177"/>
    </location>
</feature>
<comment type="caution">
    <text evidence="9">The sequence shown here is derived from an EMBL/GenBank/DDBJ whole genome shotgun (WGS) entry which is preliminary data.</text>
</comment>
<keyword evidence="5" id="KW-0694">RNA-binding</keyword>
<dbReference type="GO" id="GO:0003735">
    <property type="term" value="F:structural constituent of ribosome"/>
    <property type="evidence" value="ECO:0007669"/>
    <property type="project" value="InterPro"/>
</dbReference>
<dbReference type="InterPro" id="IPR002132">
    <property type="entry name" value="Ribosomal_uL5"/>
</dbReference>
<dbReference type="PIRSF" id="PIRSF002161">
    <property type="entry name" value="Ribosomal_L5"/>
    <property type="match status" value="1"/>
</dbReference>
<dbReference type="InterPro" id="IPR031309">
    <property type="entry name" value="Ribosomal_uL5_C"/>
</dbReference>